<dbReference type="EMBL" id="LLXZ01000215">
    <property type="protein sequence ID" value="KRQ94724.1"/>
    <property type="molecule type" value="Genomic_DNA"/>
</dbReference>
<organism evidence="1 2">
    <name type="scientific">Bradyrhizobium jicamae</name>
    <dbReference type="NCBI Taxonomy" id="280332"/>
    <lineage>
        <taxon>Bacteria</taxon>
        <taxon>Pseudomonadati</taxon>
        <taxon>Pseudomonadota</taxon>
        <taxon>Alphaproteobacteria</taxon>
        <taxon>Hyphomicrobiales</taxon>
        <taxon>Nitrobacteraceae</taxon>
        <taxon>Bradyrhizobium</taxon>
    </lineage>
</organism>
<dbReference type="PANTHER" id="PTHR43179">
    <property type="entry name" value="RHAMNOSYLTRANSFERASE WBBL"/>
    <property type="match status" value="1"/>
</dbReference>
<keyword evidence="1" id="KW-0808">Transferase</keyword>
<sequence>MSVSTGLAPVKLLVVIVNYRVTQLAIDCLHSVAKEIASVPGIHVAICENGSGDGSAELVQRTIADNGWSSWCTLTALDVNLGFTGGNNAVLRPALESADKPQYFLLLNSDTIVRPNAFKALVDFMDNNPKVGIAGSRLEEPDGTPQRSAFRFQTPLGEFEGSLKLGLVTKLLSRWVVAPPVVDHAFETDWVSGASMIIRRETMEATGLLDEGYFTYFDDIDYCFNARKRGWPSWYVPESHVVHLVGQSTGVNSKPKRLPPYLLEARRRHFLKNYGAFYAAMVDICRIAGLSLWRLRVVLTGKEDTTPPQHLSDSIRHSVFFKGFKVIDVKNPALTS</sequence>
<dbReference type="PANTHER" id="PTHR43179:SF7">
    <property type="entry name" value="RHAMNOSYLTRANSFERASE WBBL"/>
    <property type="match status" value="1"/>
</dbReference>
<protein>
    <submittedName>
        <fullName evidence="1">Glycosyl transferase family 2</fullName>
    </submittedName>
</protein>
<reference evidence="1 2" key="1">
    <citation type="submission" date="2014-03" db="EMBL/GenBank/DDBJ databases">
        <title>Bradyrhizobium valentinum sp. nov., isolated from effective nodules of Lupinus mariae-josephae, a lupine endemic of basic-lime soils in Eastern Spain.</title>
        <authorList>
            <person name="Duran D."/>
            <person name="Rey L."/>
            <person name="Navarro A."/>
            <person name="Busquets A."/>
            <person name="Imperial J."/>
            <person name="Ruiz-Argueso T."/>
        </authorList>
    </citation>
    <scope>NUCLEOTIDE SEQUENCE [LARGE SCALE GENOMIC DNA]</scope>
    <source>
        <strain evidence="1 2">PAC68</strain>
    </source>
</reference>
<dbReference type="STRING" id="280332.CQ12_04120"/>
<name>A0A0R3KN75_9BRAD</name>
<comment type="caution">
    <text evidence="1">The sequence shown here is derived from an EMBL/GenBank/DDBJ whole genome shotgun (WGS) entry which is preliminary data.</text>
</comment>
<evidence type="ECO:0000313" key="1">
    <source>
        <dbReference type="EMBL" id="KRQ94724.1"/>
    </source>
</evidence>
<gene>
    <name evidence="1" type="ORF">CQ12_04120</name>
</gene>
<dbReference type="Proteomes" id="UP000050863">
    <property type="component" value="Unassembled WGS sequence"/>
</dbReference>
<dbReference type="SUPFAM" id="SSF53448">
    <property type="entry name" value="Nucleotide-diphospho-sugar transferases"/>
    <property type="match status" value="1"/>
</dbReference>
<dbReference type="Pfam" id="PF13641">
    <property type="entry name" value="Glyco_tranf_2_3"/>
    <property type="match status" value="1"/>
</dbReference>
<dbReference type="Gene3D" id="3.90.550.10">
    <property type="entry name" value="Spore Coat Polysaccharide Biosynthesis Protein SpsA, Chain A"/>
    <property type="match status" value="1"/>
</dbReference>
<keyword evidence="2" id="KW-1185">Reference proteome</keyword>
<evidence type="ECO:0000313" key="2">
    <source>
        <dbReference type="Proteomes" id="UP000050863"/>
    </source>
</evidence>
<dbReference type="CDD" id="cd04186">
    <property type="entry name" value="GT_2_like_c"/>
    <property type="match status" value="1"/>
</dbReference>
<proteinExistence type="predicted"/>
<dbReference type="InterPro" id="IPR029044">
    <property type="entry name" value="Nucleotide-diphossugar_trans"/>
</dbReference>
<dbReference type="AlphaFoldDB" id="A0A0R3KN75"/>
<dbReference type="GO" id="GO:0016740">
    <property type="term" value="F:transferase activity"/>
    <property type="evidence" value="ECO:0007669"/>
    <property type="project" value="UniProtKB-KW"/>
</dbReference>
<accession>A0A0R3KN75</accession>